<proteinExistence type="predicted"/>
<evidence type="ECO:0000313" key="2">
    <source>
        <dbReference type="Proteomes" id="UP000224634"/>
    </source>
</evidence>
<protein>
    <submittedName>
        <fullName evidence="1">Uncharacterized protein</fullName>
    </submittedName>
</protein>
<reference evidence="1 2" key="1">
    <citation type="submission" date="2017-10" db="EMBL/GenBank/DDBJ databases">
        <title>Comparative genomics in systemic dimorphic fungi from Ajellomycetaceae.</title>
        <authorList>
            <person name="Munoz J.F."/>
            <person name="Mcewen J.G."/>
            <person name="Clay O.K."/>
            <person name="Cuomo C.A."/>
        </authorList>
    </citation>
    <scope>NUCLEOTIDE SEQUENCE [LARGE SCALE GENOMIC DNA]</scope>
    <source>
        <strain evidence="1 2">UAMH7299</strain>
    </source>
</reference>
<dbReference type="EMBL" id="PDNA01000359">
    <property type="protein sequence ID" value="PGG96491.1"/>
    <property type="molecule type" value="Genomic_DNA"/>
</dbReference>
<evidence type="ECO:0000313" key="1">
    <source>
        <dbReference type="EMBL" id="PGG96491.1"/>
    </source>
</evidence>
<keyword evidence="2" id="KW-1185">Reference proteome</keyword>
<comment type="caution">
    <text evidence="1">The sequence shown here is derived from an EMBL/GenBank/DDBJ whole genome shotgun (WGS) entry which is preliminary data.</text>
</comment>
<dbReference type="Proteomes" id="UP000224634">
    <property type="component" value="Unassembled WGS sequence"/>
</dbReference>
<organism evidence="1 2">
    <name type="scientific">Polytolypa hystricis (strain UAMH7299)</name>
    <dbReference type="NCBI Taxonomy" id="1447883"/>
    <lineage>
        <taxon>Eukaryota</taxon>
        <taxon>Fungi</taxon>
        <taxon>Dikarya</taxon>
        <taxon>Ascomycota</taxon>
        <taxon>Pezizomycotina</taxon>
        <taxon>Eurotiomycetes</taxon>
        <taxon>Eurotiomycetidae</taxon>
        <taxon>Onygenales</taxon>
        <taxon>Onygenales incertae sedis</taxon>
        <taxon>Polytolypa</taxon>
    </lineage>
</organism>
<gene>
    <name evidence="1" type="ORF">AJ80_09822</name>
</gene>
<accession>A0A2B7WIZ7</accession>
<sequence>MAQFSPTEADRRLDIEREYEDFKQPGHAGQDIEAWLQDWKLKAGYVLKLQLRSEAYLIDDLLATNEVIDRPYMSLLQQEQEEKGLKLKMCHASSQSTISGIHSIKVEILDVQQSSQ</sequence>
<dbReference type="AlphaFoldDB" id="A0A2B7WIZ7"/>
<name>A0A2B7WIZ7_POLH7</name>